<evidence type="ECO:0000256" key="8">
    <source>
        <dbReference type="ARBA" id="ARBA00022723"/>
    </source>
</evidence>
<comment type="similarity">
    <text evidence="4">Belongs to the HRD1 family.</text>
</comment>
<dbReference type="InterPro" id="IPR050731">
    <property type="entry name" value="HRD1_E3_ubiq-ligases"/>
</dbReference>
<keyword evidence="12" id="KW-0862">Zinc</keyword>
<evidence type="ECO:0000313" key="20">
    <source>
        <dbReference type="Proteomes" id="UP000481153"/>
    </source>
</evidence>
<feature type="compositionally biased region" description="Low complexity" evidence="16">
    <location>
        <begin position="550"/>
        <end position="565"/>
    </location>
</feature>
<evidence type="ECO:0000256" key="14">
    <source>
        <dbReference type="ARBA" id="ARBA00023136"/>
    </source>
</evidence>
<dbReference type="PANTHER" id="PTHR22763">
    <property type="entry name" value="RING ZINC FINGER PROTEIN"/>
    <property type="match status" value="1"/>
</dbReference>
<comment type="pathway">
    <text evidence="3">Protein modification; protein ubiquitination.</text>
</comment>
<proteinExistence type="inferred from homology"/>
<evidence type="ECO:0000256" key="10">
    <source>
        <dbReference type="ARBA" id="ARBA00022786"/>
    </source>
</evidence>
<dbReference type="CDD" id="cd16479">
    <property type="entry name" value="RING-H2_synoviolin"/>
    <property type="match status" value="1"/>
</dbReference>
<evidence type="ECO:0000256" key="13">
    <source>
        <dbReference type="ARBA" id="ARBA00022989"/>
    </source>
</evidence>
<dbReference type="GO" id="GO:0061630">
    <property type="term" value="F:ubiquitin protein ligase activity"/>
    <property type="evidence" value="ECO:0007669"/>
    <property type="project" value="UniProtKB-EC"/>
</dbReference>
<keyword evidence="8" id="KW-0479">Metal-binding</keyword>
<dbReference type="GO" id="GO:0043161">
    <property type="term" value="P:proteasome-mediated ubiquitin-dependent protein catabolic process"/>
    <property type="evidence" value="ECO:0007669"/>
    <property type="project" value="TreeGrafter"/>
</dbReference>
<feature type="compositionally biased region" description="Low complexity" evidence="16">
    <location>
        <begin position="578"/>
        <end position="600"/>
    </location>
</feature>
<dbReference type="VEuPathDB" id="FungiDB:AeMF1_009396"/>
<organism evidence="19 20">
    <name type="scientific">Aphanomyces euteiches</name>
    <dbReference type="NCBI Taxonomy" id="100861"/>
    <lineage>
        <taxon>Eukaryota</taxon>
        <taxon>Sar</taxon>
        <taxon>Stramenopiles</taxon>
        <taxon>Oomycota</taxon>
        <taxon>Saprolegniomycetes</taxon>
        <taxon>Saprolegniales</taxon>
        <taxon>Verrucalvaceae</taxon>
        <taxon>Aphanomyces</taxon>
    </lineage>
</organism>
<evidence type="ECO:0000259" key="18">
    <source>
        <dbReference type="PROSITE" id="PS50089"/>
    </source>
</evidence>
<reference evidence="19 20" key="1">
    <citation type="submission" date="2019-07" db="EMBL/GenBank/DDBJ databases">
        <title>Genomics analysis of Aphanomyces spp. identifies a new class of oomycete effector associated with host adaptation.</title>
        <authorList>
            <person name="Gaulin E."/>
        </authorList>
    </citation>
    <scope>NUCLEOTIDE SEQUENCE [LARGE SCALE GENOMIC DNA]</scope>
    <source>
        <strain evidence="19 20">ATCC 201684</strain>
    </source>
</reference>
<dbReference type="GO" id="GO:0008270">
    <property type="term" value="F:zinc ion binding"/>
    <property type="evidence" value="ECO:0007669"/>
    <property type="project" value="UniProtKB-KW"/>
</dbReference>
<dbReference type="SUPFAM" id="SSF57850">
    <property type="entry name" value="RING/U-box"/>
    <property type="match status" value="1"/>
</dbReference>
<feature type="compositionally biased region" description="Basic and acidic residues" evidence="16">
    <location>
        <begin position="641"/>
        <end position="653"/>
    </location>
</feature>
<dbReference type="PROSITE" id="PS50089">
    <property type="entry name" value="ZF_RING_2"/>
    <property type="match status" value="1"/>
</dbReference>
<dbReference type="SMART" id="SM00184">
    <property type="entry name" value="RING"/>
    <property type="match status" value="1"/>
</dbReference>
<keyword evidence="11" id="KW-0256">Endoplasmic reticulum</keyword>
<evidence type="ECO:0000256" key="3">
    <source>
        <dbReference type="ARBA" id="ARBA00004906"/>
    </source>
</evidence>
<dbReference type="Pfam" id="PF13639">
    <property type="entry name" value="zf-RING_2"/>
    <property type="match status" value="1"/>
</dbReference>
<dbReference type="InterPro" id="IPR057992">
    <property type="entry name" value="TPR_SYVN1_N"/>
</dbReference>
<dbReference type="InterPro" id="IPR013083">
    <property type="entry name" value="Znf_RING/FYVE/PHD"/>
</dbReference>
<dbReference type="EMBL" id="VJMJ01000029">
    <property type="protein sequence ID" value="KAF0742268.1"/>
    <property type="molecule type" value="Genomic_DNA"/>
</dbReference>
<evidence type="ECO:0000256" key="9">
    <source>
        <dbReference type="ARBA" id="ARBA00022771"/>
    </source>
</evidence>
<keyword evidence="6" id="KW-0808">Transferase</keyword>
<keyword evidence="14 17" id="KW-0472">Membrane</keyword>
<feature type="domain" description="RING-type" evidence="18">
    <location>
        <begin position="290"/>
        <end position="330"/>
    </location>
</feature>
<comment type="subcellular location">
    <subcellularLocation>
        <location evidence="2">Endoplasmic reticulum membrane</location>
        <topology evidence="2">Multi-pass membrane protein</topology>
    </subcellularLocation>
</comment>
<dbReference type="PANTHER" id="PTHR22763:SF184">
    <property type="entry name" value="E3 UBIQUITIN-PROTEIN LIGASE SYNOVIOLIN"/>
    <property type="match status" value="1"/>
</dbReference>
<feature type="compositionally biased region" description="Low complexity" evidence="16">
    <location>
        <begin position="360"/>
        <end position="373"/>
    </location>
</feature>
<keyword evidence="10" id="KW-0833">Ubl conjugation pathway</keyword>
<dbReference type="Proteomes" id="UP000481153">
    <property type="component" value="Unassembled WGS sequence"/>
</dbReference>
<evidence type="ECO:0000256" key="1">
    <source>
        <dbReference type="ARBA" id="ARBA00000900"/>
    </source>
</evidence>
<dbReference type="InterPro" id="IPR058051">
    <property type="entry name" value="Znf_RING_synoviolin"/>
</dbReference>
<keyword evidence="7 17" id="KW-0812">Transmembrane</keyword>
<feature type="compositionally biased region" description="Polar residues" evidence="16">
    <location>
        <begin position="419"/>
        <end position="435"/>
    </location>
</feature>
<feature type="transmembrane region" description="Helical" evidence="17">
    <location>
        <begin position="169"/>
        <end position="193"/>
    </location>
</feature>
<feature type="transmembrane region" description="Helical" evidence="17">
    <location>
        <begin position="223"/>
        <end position="244"/>
    </location>
</feature>
<keyword evidence="9 15" id="KW-0863">Zinc-finger</keyword>
<gene>
    <name evidence="19" type="ORF">Ae201684_002672</name>
</gene>
<evidence type="ECO:0000313" key="19">
    <source>
        <dbReference type="EMBL" id="KAF0742268.1"/>
    </source>
</evidence>
<comment type="caution">
    <text evidence="19">The sequence shown here is derived from an EMBL/GenBank/DDBJ whole genome shotgun (WGS) entry which is preliminary data.</text>
</comment>
<name>A0A6G0XPR6_9STRA</name>
<dbReference type="AlphaFoldDB" id="A0A6G0XPR6"/>
<dbReference type="GO" id="GO:0005789">
    <property type="term" value="C:endoplasmic reticulum membrane"/>
    <property type="evidence" value="ECO:0007669"/>
    <property type="project" value="UniProtKB-SubCell"/>
</dbReference>
<dbReference type="EC" id="2.3.2.27" evidence="5"/>
<feature type="compositionally biased region" description="Low complexity" evidence="16">
    <location>
        <begin position="616"/>
        <end position="636"/>
    </location>
</feature>
<feature type="region of interest" description="Disordered" evidence="16">
    <location>
        <begin position="546"/>
        <end position="666"/>
    </location>
</feature>
<feature type="region of interest" description="Disordered" evidence="16">
    <location>
        <begin position="340"/>
        <end position="462"/>
    </location>
</feature>
<evidence type="ECO:0000256" key="4">
    <source>
        <dbReference type="ARBA" id="ARBA00010089"/>
    </source>
</evidence>
<accession>A0A6G0XPR6</accession>
<evidence type="ECO:0000256" key="6">
    <source>
        <dbReference type="ARBA" id="ARBA00022679"/>
    </source>
</evidence>
<protein>
    <recommendedName>
        <fullName evidence="5">RING-type E3 ubiquitin transferase</fullName>
        <ecNumber evidence="5">2.3.2.27</ecNumber>
    </recommendedName>
</protein>
<sequence length="666" mass="73963">MRFAIYAVASLLVGAALIGYTFHTRKQFYPTVIYLVTSKVSVMILCNVALVLVILCGRMFKRIFLGTLRDAELEMLYDHARFTIAETCFTLSVFREEMSLRVLGLFTLLLFIKTFHWLCQWRGEHIEQSEVVSRITHIRLVLLMALLSAVDMTFVVVSGLQVAERGPSVLVLFGFEFLILFVTLVSIFMRYVLHLIDARVEGTWTNKFTYVFYLELFTEVVKLIVYLVFFMIIFTYYGMPLHLLRDLWMSIKSLQRRIVTYFRYRRITANMNERFPNPTEEEMNETDRICIICREEMTLDASKKLPCTHIFHLNCLRMWLQRQQTCPTCRSNIPIDAVRRPDIIPGQNPPPRDGVAPDLPRQQNQPQAAQQPAVVPPAADPLRRDIPARNLPGFNQPVVPPQGGPAPATHTPPVLPRTQAAQPSVTQPPTAPTQDPNRHATGLPSGAPTSTGLPTELPSAVPSGVPGGFAAGIPSFGTMPFNPLTPETSAHYIQSLHYGLQLDPRFLQYQLDMLQAQLHVLRATSLALQSQTGLNMSMPFVGVPPPATATPPTTTSVPAAGPASTNPEIPRANPPSAPVVTASATATTTNLPVNSVNNPSSPTPVTPIASTQGSIAPVPAEAPSEAQAPEPQPAVELTPEEQERERRREELRRIYSKRYASSSDEN</sequence>
<dbReference type="InterPro" id="IPR001841">
    <property type="entry name" value="Znf_RING"/>
</dbReference>
<evidence type="ECO:0000256" key="5">
    <source>
        <dbReference type="ARBA" id="ARBA00012483"/>
    </source>
</evidence>
<evidence type="ECO:0000256" key="12">
    <source>
        <dbReference type="ARBA" id="ARBA00022833"/>
    </source>
</evidence>
<feature type="transmembrane region" description="Helical" evidence="17">
    <location>
        <begin position="31"/>
        <end position="55"/>
    </location>
</feature>
<evidence type="ECO:0000256" key="17">
    <source>
        <dbReference type="SAM" id="Phobius"/>
    </source>
</evidence>
<evidence type="ECO:0000256" key="7">
    <source>
        <dbReference type="ARBA" id="ARBA00022692"/>
    </source>
</evidence>
<evidence type="ECO:0000256" key="2">
    <source>
        <dbReference type="ARBA" id="ARBA00004477"/>
    </source>
</evidence>
<feature type="transmembrane region" description="Helical" evidence="17">
    <location>
        <begin position="138"/>
        <end position="157"/>
    </location>
</feature>
<evidence type="ECO:0000256" key="11">
    <source>
        <dbReference type="ARBA" id="ARBA00022824"/>
    </source>
</evidence>
<dbReference type="Pfam" id="PF25563">
    <property type="entry name" value="TPR_SYVN1_N"/>
    <property type="match status" value="1"/>
</dbReference>
<evidence type="ECO:0000256" key="15">
    <source>
        <dbReference type="PROSITE-ProRule" id="PRU00175"/>
    </source>
</evidence>
<dbReference type="Gene3D" id="3.30.40.10">
    <property type="entry name" value="Zinc/RING finger domain, C3HC4 (zinc finger)"/>
    <property type="match status" value="1"/>
</dbReference>
<keyword evidence="20" id="KW-1185">Reference proteome</keyword>
<keyword evidence="13 17" id="KW-1133">Transmembrane helix</keyword>
<dbReference type="GO" id="GO:0036503">
    <property type="term" value="P:ERAD pathway"/>
    <property type="evidence" value="ECO:0007669"/>
    <property type="project" value="TreeGrafter"/>
</dbReference>
<comment type="catalytic activity">
    <reaction evidence="1">
        <text>S-ubiquitinyl-[E2 ubiquitin-conjugating enzyme]-L-cysteine + [acceptor protein]-L-lysine = [E2 ubiquitin-conjugating enzyme]-L-cysteine + N(6)-ubiquitinyl-[acceptor protein]-L-lysine.</text>
        <dbReference type="EC" id="2.3.2.27"/>
    </reaction>
</comment>
<evidence type="ECO:0000256" key="16">
    <source>
        <dbReference type="SAM" id="MobiDB-lite"/>
    </source>
</evidence>